<name>A0ABU6TB85_9FABA</name>
<dbReference type="GO" id="GO:0004674">
    <property type="term" value="F:protein serine/threonine kinase activity"/>
    <property type="evidence" value="ECO:0007669"/>
    <property type="project" value="UniProtKB-KW"/>
</dbReference>
<evidence type="ECO:0000313" key="1">
    <source>
        <dbReference type="EMBL" id="MED6145466.1"/>
    </source>
</evidence>
<keyword evidence="2" id="KW-1185">Reference proteome</keyword>
<comment type="caution">
    <text evidence="1">The sequence shown here is derived from an EMBL/GenBank/DDBJ whole genome shotgun (WGS) entry which is preliminary data.</text>
</comment>
<keyword evidence="1" id="KW-0808">Transferase</keyword>
<dbReference type="Proteomes" id="UP001341840">
    <property type="component" value="Unassembled WGS sequence"/>
</dbReference>
<reference evidence="1 2" key="1">
    <citation type="journal article" date="2023" name="Plants (Basel)">
        <title>Bridging the Gap: Combining Genomics and Transcriptomics Approaches to Understand Stylosanthes scabra, an Orphan Legume from the Brazilian Caatinga.</title>
        <authorList>
            <person name="Ferreira-Neto J.R.C."/>
            <person name="da Silva M.D."/>
            <person name="Binneck E."/>
            <person name="de Melo N.F."/>
            <person name="da Silva R.H."/>
            <person name="de Melo A.L.T.M."/>
            <person name="Pandolfi V."/>
            <person name="Bustamante F.O."/>
            <person name="Brasileiro-Vidal A.C."/>
            <person name="Benko-Iseppon A.M."/>
        </authorList>
    </citation>
    <scope>NUCLEOTIDE SEQUENCE [LARGE SCALE GENOMIC DNA]</scope>
    <source>
        <tissue evidence="1">Leaves</tissue>
    </source>
</reference>
<accession>A0ABU6TB85</accession>
<proteinExistence type="predicted"/>
<keyword evidence="1" id="KW-0418">Kinase</keyword>
<protein>
    <submittedName>
        <fullName evidence="1">Serine/threonine protein kinase Ran1</fullName>
    </submittedName>
</protein>
<evidence type="ECO:0000313" key="2">
    <source>
        <dbReference type="Proteomes" id="UP001341840"/>
    </source>
</evidence>
<gene>
    <name evidence="1" type="primary">RAN1_7</name>
    <name evidence="1" type="ORF">PIB30_119162</name>
</gene>
<keyword evidence="1" id="KW-0723">Serine/threonine-protein kinase</keyword>
<dbReference type="EMBL" id="JASCZI010090715">
    <property type="protein sequence ID" value="MED6145466.1"/>
    <property type="molecule type" value="Genomic_DNA"/>
</dbReference>
<organism evidence="1 2">
    <name type="scientific">Stylosanthes scabra</name>
    <dbReference type="NCBI Taxonomy" id="79078"/>
    <lineage>
        <taxon>Eukaryota</taxon>
        <taxon>Viridiplantae</taxon>
        <taxon>Streptophyta</taxon>
        <taxon>Embryophyta</taxon>
        <taxon>Tracheophyta</taxon>
        <taxon>Spermatophyta</taxon>
        <taxon>Magnoliopsida</taxon>
        <taxon>eudicotyledons</taxon>
        <taxon>Gunneridae</taxon>
        <taxon>Pentapetalae</taxon>
        <taxon>rosids</taxon>
        <taxon>fabids</taxon>
        <taxon>Fabales</taxon>
        <taxon>Fabaceae</taxon>
        <taxon>Papilionoideae</taxon>
        <taxon>50 kb inversion clade</taxon>
        <taxon>dalbergioids sensu lato</taxon>
        <taxon>Dalbergieae</taxon>
        <taxon>Pterocarpus clade</taxon>
        <taxon>Stylosanthes</taxon>
    </lineage>
</organism>
<sequence length="69" mass="7756">MVESGMDISDKVKNILVNLEESAKIRVLVAHDNIVIGVLEISNPLKRESSVVIKRLMLAKKEMIGFFMD</sequence>